<dbReference type="Proteomes" id="UP000092971">
    <property type="component" value="Chromosome"/>
</dbReference>
<evidence type="ECO:0000259" key="7">
    <source>
        <dbReference type="PROSITE" id="PS01124"/>
    </source>
</evidence>
<feature type="domain" description="Response regulatory" evidence="8">
    <location>
        <begin position="3"/>
        <end position="121"/>
    </location>
</feature>
<feature type="modified residue" description="4-aspartylphosphate" evidence="6">
    <location>
        <position position="55"/>
    </location>
</feature>
<dbReference type="Gene3D" id="1.10.10.60">
    <property type="entry name" value="Homeodomain-like"/>
    <property type="match status" value="2"/>
</dbReference>
<dbReference type="InterPro" id="IPR009057">
    <property type="entry name" value="Homeodomain-like_sf"/>
</dbReference>
<reference evidence="9 10" key="1">
    <citation type="submission" date="2016-02" db="EMBL/GenBank/DDBJ databases">
        <title>Comparison of Clostridium stercorarium subspecies using comparative genomics and transcriptomics.</title>
        <authorList>
            <person name="Schellenberg J."/>
            <person name="Thallinger G."/>
            <person name="Levin D.B."/>
            <person name="Zhang X."/>
            <person name="Alvare G."/>
            <person name="Fristensky B."/>
            <person name="Sparling R."/>
        </authorList>
    </citation>
    <scope>NUCLEOTIDE SEQUENCE [LARGE SCALE GENOMIC DNA]</scope>
    <source>
        <strain evidence="9 10">DSM 2910</strain>
    </source>
</reference>
<dbReference type="InterPro" id="IPR001789">
    <property type="entry name" value="Sig_transdc_resp-reg_receiver"/>
</dbReference>
<dbReference type="GO" id="GO:0000160">
    <property type="term" value="P:phosphorelay signal transduction system"/>
    <property type="evidence" value="ECO:0007669"/>
    <property type="project" value="InterPro"/>
</dbReference>
<sequence length="547" mass="62812">MIRLLIVDDEPLVQIGIKSMLDWAELGIEICGTASNGRDALNLIEKLSPHIIITDLKMPIMDGLELMKECQKKYGRLPLFIVLTSYEEFHLAREALSLHAVDYLVKFELTEENLKASINTAIQLLDEVIRSSQYQVQPVPVETLLFHERFFIMLLNNLFESEEQFRLQAQILSLDFNAAGYIASYMEISGQKTHSMDTRQQLNFYSSTLQMVKTLLPKYINCYITALDIKHFAIIFLIPENKISDYVAFIINSVKNTMEMLNNYYGASIHGSVGRFVENPLDISASFMDARQIFSMSSPDRPLCFFDELDLKNPVKNIFNISIFKNDIVSAYEEFDPDRLRKVFSSIQELFREHPSYFLQALDAASNILYLSISLLPDGEELVSGIFKDHPQNYRCLFTLNTTEQILQWLNTLFEGLYSYFTSKKKDYKNRIVLNAKQYIRNNYTKKLTLNEVAAALGISPGYLSLLFKKYSDCGFIDYVNQVKIQEAKRLMTEKDMKIYEVANFLGFDNAFYFSKVFKKVEGCSPTAYKAKHTKSGDGLSVSPPTD</sequence>
<proteinExistence type="predicted"/>
<evidence type="ECO:0000256" key="2">
    <source>
        <dbReference type="ARBA" id="ARBA00023015"/>
    </source>
</evidence>
<evidence type="ECO:0000259" key="8">
    <source>
        <dbReference type="PROSITE" id="PS50110"/>
    </source>
</evidence>
<dbReference type="PROSITE" id="PS01124">
    <property type="entry name" value="HTH_ARAC_FAMILY_2"/>
    <property type="match status" value="1"/>
</dbReference>
<dbReference type="SMART" id="SM00448">
    <property type="entry name" value="REC"/>
    <property type="match status" value="1"/>
</dbReference>
<dbReference type="Gene3D" id="3.40.50.2300">
    <property type="match status" value="1"/>
</dbReference>
<dbReference type="InterPro" id="IPR018060">
    <property type="entry name" value="HTH_AraC"/>
</dbReference>
<dbReference type="PANTHER" id="PTHR43280">
    <property type="entry name" value="ARAC-FAMILY TRANSCRIPTIONAL REGULATOR"/>
    <property type="match status" value="1"/>
</dbReference>
<evidence type="ECO:0000313" key="9">
    <source>
        <dbReference type="EMBL" id="ANW97749.1"/>
    </source>
</evidence>
<dbReference type="GO" id="GO:0043565">
    <property type="term" value="F:sequence-specific DNA binding"/>
    <property type="evidence" value="ECO:0007669"/>
    <property type="project" value="InterPro"/>
</dbReference>
<dbReference type="PROSITE" id="PS50110">
    <property type="entry name" value="RESPONSE_REGULATORY"/>
    <property type="match status" value="1"/>
</dbReference>
<dbReference type="InterPro" id="IPR011006">
    <property type="entry name" value="CheY-like_superfamily"/>
</dbReference>
<keyword evidence="3" id="KW-0238">DNA-binding</keyword>
<dbReference type="SUPFAM" id="SSF46689">
    <property type="entry name" value="Homeodomain-like"/>
    <property type="match status" value="2"/>
</dbReference>
<accession>A0A1B1YAJ5</accession>
<dbReference type="Pfam" id="PF12833">
    <property type="entry name" value="HTH_18"/>
    <property type="match status" value="1"/>
</dbReference>
<feature type="domain" description="HTH araC/xylS-type" evidence="7">
    <location>
        <begin position="434"/>
        <end position="532"/>
    </location>
</feature>
<gene>
    <name evidence="9" type="ORF">CSTERTH_01230</name>
</gene>
<protein>
    <recommendedName>
        <fullName evidence="1">Stage 0 sporulation protein A homolog</fullName>
    </recommendedName>
</protein>
<dbReference type="SUPFAM" id="SSF52172">
    <property type="entry name" value="CheY-like"/>
    <property type="match status" value="1"/>
</dbReference>
<dbReference type="Pfam" id="PF00072">
    <property type="entry name" value="Response_reg"/>
    <property type="match status" value="1"/>
</dbReference>
<evidence type="ECO:0000313" key="10">
    <source>
        <dbReference type="Proteomes" id="UP000092971"/>
    </source>
</evidence>
<organism evidence="9 10">
    <name type="scientific">Thermoclostridium stercorarium subsp. thermolacticum DSM 2910</name>
    <dbReference type="NCBI Taxonomy" id="1121336"/>
    <lineage>
        <taxon>Bacteria</taxon>
        <taxon>Bacillati</taxon>
        <taxon>Bacillota</taxon>
        <taxon>Clostridia</taxon>
        <taxon>Eubacteriales</taxon>
        <taxon>Oscillospiraceae</taxon>
        <taxon>Thermoclostridium</taxon>
    </lineage>
</organism>
<keyword evidence="6" id="KW-0597">Phosphoprotein</keyword>
<dbReference type="GO" id="GO:0003700">
    <property type="term" value="F:DNA-binding transcription factor activity"/>
    <property type="evidence" value="ECO:0007669"/>
    <property type="project" value="InterPro"/>
</dbReference>
<keyword evidence="4" id="KW-0804">Transcription</keyword>
<evidence type="ECO:0000256" key="5">
    <source>
        <dbReference type="ARBA" id="ARBA00024867"/>
    </source>
</evidence>
<evidence type="ECO:0000256" key="3">
    <source>
        <dbReference type="ARBA" id="ARBA00023125"/>
    </source>
</evidence>
<comment type="function">
    <text evidence="5">May play the central regulatory role in sporulation. It may be an element of the effector pathway responsible for the activation of sporulation genes in response to nutritional stress. Spo0A may act in concert with spo0H (a sigma factor) to control the expression of some genes that are critical to the sporulation process.</text>
</comment>
<keyword evidence="2" id="KW-0805">Transcription regulation</keyword>
<dbReference type="OrthoDB" id="9794370at2"/>
<dbReference type="SMART" id="SM00342">
    <property type="entry name" value="HTH_ARAC"/>
    <property type="match status" value="1"/>
</dbReference>
<evidence type="ECO:0000256" key="6">
    <source>
        <dbReference type="PROSITE-ProRule" id="PRU00169"/>
    </source>
</evidence>
<dbReference type="CDD" id="cd17536">
    <property type="entry name" value="REC_YesN-like"/>
    <property type="match status" value="1"/>
</dbReference>
<dbReference type="AlphaFoldDB" id="A0A1B1YAJ5"/>
<dbReference type="PANTHER" id="PTHR43280:SF2">
    <property type="entry name" value="HTH-TYPE TRANSCRIPTIONAL REGULATOR EXSA"/>
    <property type="match status" value="1"/>
</dbReference>
<dbReference type="EMBL" id="CP014672">
    <property type="protein sequence ID" value="ANW97749.1"/>
    <property type="molecule type" value="Genomic_DNA"/>
</dbReference>
<evidence type="ECO:0000256" key="4">
    <source>
        <dbReference type="ARBA" id="ARBA00023163"/>
    </source>
</evidence>
<dbReference type="RefSeq" id="WP_054632664.1">
    <property type="nucleotide sequence ID" value="NZ_CP014672.1"/>
</dbReference>
<evidence type="ECO:0000256" key="1">
    <source>
        <dbReference type="ARBA" id="ARBA00018672"/>
    </source>
</evidence>
<name>A0A1B1YAJ5_THEST</name>